<dbReference type="Proteomes" id="UP000181790">
    <property type="component" value="Unassembled WGS sequence"/>
</dbReference>
<comment type="cofactor">
    <cofactor evidence="1">
        <name>FAD</name>
        <dbReference type="ChEBI" id="CHEBI:57692"/>
    </cofactor>
</comment>
<keyword evidence="9" id="KW-1185">Reference proteome</keyword>
<evidence type="ECO:0000256" key="1">
    <source>
        <dbReference type="ARBA" id="ARBA00001974"/>
    </source>
</evidence>
<evidence type="ECO:0000313" key="9">
    <source>
        <dbReference type="Proteomes" id="UP000181790"/>
    </source>
</evidence>
<name>A0A1S2VJN3_9BACT</name>
<dbReference type="Pfam" id="PF00732">
    <property type="entry name" value="GMC_oxred_N"/>
    <property type="match status" value="1"/>
</dbReference>
<dbReference type="GO" id="GO:0050660">
    <property type="term" value="F:flavin adenine dinucleotide binding"/>
    <property type="evidence" value="ECO:0007669"/>
    <property type="project" value="InterPro"/>
</dbReference>
<dbReference type="PANTHER" id="PTHR42784">
    <property type="entry name" value="PYRANOSE 2-OXIDASE"/>
    <property type="match status" value="1"/>
</dbReference>
<evidence type="ECO:0000313" key="8">
    <source>
        <dbReference type="EMBL" id="OIN58964.1"/>
    </source>
</evidence>
<comment type="caution">
    <text evidence="8">The sequence shown here is derived from an EMBL/GenBank/DDBJ whole genome shotgun (WGS) entry which is preliminary data.</text>
</comment>
<feature type="domain" description="Glucose-methanol-choline oxidoreductase N-terminal" evidence="6">
    <location>
        <begin position="118"/>
        <end position="330"/>
    </location>
</feature>
<dbReference type="InterPro" id="IPR000172">
    <property type="entry name" value="GMC_OxRdtase_N"/>
</dbReference>
<comment type="similarity">
    <text evidence="2">Belongs to the GMC oxidoreductase family.</text>
</comment>
<dbReference type="SUPFAM" id="SSF54373">
    <property type="entry name" value="FAD-linked reductases, C-terminal domain"/>
    <property type="match status" value="1"/>
</dbReference>
<gene>
    <name evidence="8" type="ORF">BLX24_12155</name>
</gene>
<dbReference type="InterPro" id="IPR036188">
    <property type="entry name" value="FAD/NAD-bd_sf"/>
</dbReference>
<evidence type="ECO:0000259" key="7">
    <source>
        <dbReference type="Pfam" id="PF05199"/>
    </source>
</evidence>
<evidence type="ECO:0000256" key="4">
    <source>
        <dbReference type="ARBA" id="ARBA00022827"/>
    </source>
</evidence>
<dbReference type="InterPro" id="IPR051473">
    <property type="entry name" value="P2Ox-like"/>
</dbReference>
<evidence type="ECO:0000256" key="5">
    <source>
        <dbReference type="ARBA" id="ARBA00023002"/>
    </source>
</evidence>
<dbReference type="Pfam" id="PF05199">
    <property type="entry name" value="GMC_oxred_C"/>
    <property type="match status" value="1"/>
</dbReference>
<keyword evidence="3" id="KW-0285">Flavoprotein</keyword>
<dbReference type="EMBL" id="MORL01000005">
    <property type="protein sequence ID" value="OIN58964.1"/>
    <property type="molecule type" value="Genomic_DNA"/>
</dbReference>
<evidence type="ECO:0000256" key="3">
    <source>
        <dbReference type="ARBA" id="ARBA00022630"/>
    </source>
</evidence>
<dbReference type="OrthoDB" id="1154541at2"/>
<dbReference type="SUPFAM" id="SSF51905">
    <property type="entry name" value="FAD/NAD(P)-binding domain"/>
    <property type="match status" value="1"/>
</dbReference>
<dbReference type="Gene3D" id="3.50.50.60">
    <property type="entry name" value="FAD/NAD(P)-binding domain"/>
    <property type="match status" value="2"/>
</dbReference>
<feature type="domain" description="Glucose-methanol-choline oxidoreductase C-terminal" evidence="7">
    <location>
        <begin position="444"/>
        <end position="563"/>
    </location>
</feature>
<dbReference type="RefSeq" id="WP_071503415.1">
    <property type="nucleotide sequence ID" value="NZ_MORL01000005.1"/>
</dbReference>
<evidence type="ECO:0000256" key="2">
    <source>
        <dbReference type="ARBA" id="ARBA00010790"/>
    </source>
</evidence>
<dbReference type="GO" id="GO:0016614">
    <property type="term" value="F:oxidoreductase activity, acting on CH-OH group of donors"/>
    <property type="evidence" value="ECO:0007669"/>
    <property type="project" value="InterPro"/>
</dbReference>
<sequence>METPLLTNEKQPVPALNLNTTNHYDAIVIGSGISGGWAAKELCEKGLKTLVLERGRDVQHVTDYPTATLNPWDFPHRNRMPAEFDEQNPIATKCYALDEATQHFFVKDADQPYIQEKPFDWIRGYQVGGKSLLWARQTQRWSRYEFENPTRDGYGDWPIRYEDLAPWYSHVEKFVGISGNRDGLDTLPDGEFLKPWEMNCVEKHMQRELQKHYKDRYAIIGRCAHLTAPKPIHLAQGRAQCQARHLCYRGCPYGGYFSSNSSTLPWAAKTRNLTLRPFSVVHSIIYDDAKGKATGVRVIDANTKVVTEYFARVIFVNAACLNTNLILLNSISRRFPNGLGNDSGVLGQYIGFHNYRGNAVADFEGYPDGYFYGRRPTSVFMPNFRNVHKQDADFTGSYMSYYGASRAGWGQGYGKEGFGADFKESITKPGSWSVFMGMQGETIPKKTNHVRLSKELDPFGLPQLITSIDYDDNDIRQMKDFMTQAAEMLDKTGCKNIRTYDDHRNPGLDIHEMGGVRMGRDPKTSLLNRWNQFHTAPNVFVTDGASMATMGNQNPSITFMALAARAANYAVAEMKRKNL</sequence>
<accession>A0A1S2VJN3</accession>
<dbReference type="PANTHER" id="PTHR42784:SF1">
    <property type="entry name" value="PYRANOSE 2-OXIDASE"/>
    <property type="match status" value="1"/>
</dbReference>
<keyword evidence="5" id="KW-0560">Oxidoreductase</keyword>
<evidence type="ECO:0000259" key="6">
    <source>
        <dbReference type="Pfam" id="PF00732"/>
    </source>
</evidence>
<reference evidence="8 9" key="1">
    <citation type="submission" date="2016-10" db="EMBL/GenBank/DDBJ databases">
        <title>Arsenicibacter rosenii gen. nov., sp. nov., an efficient arsenic-methylating bacterium isolated from an arsenic-contaminated paddy soil.</title>
        <authorList>
            <person name="Huang K."/>
        </authorList>
    </citation>
    <scope>NUCLEOTIDE SEQUENCE [LARGE SCALE GENOMIC DNA]</scope>
    <source>
        <strain evidence="8 9">SM-1</strain>
    </source>
</reference>
<organism evidence="8 9">
    <name type="scientific">Arsenicibacter rosenii</name>
    <dbReference type="NCBI Taxonomy" id="1750698"/>
    <lineage>
        <taxon>Bacteria</taxon>
        <taxon>Pseudomonadati</taxon>
        <taxon>Bacteroidota</taxon>
        <taxon>Cytophagia</taxon>
        <taxon>Cytophagales</taxon>
        <taxon>Spirosomataceae</taxon>
        <taxon>Arsenicibacter</taxon>
    </lineage>
</organism>
<proteinExistence type="inferred from homology"/>
<dbReference type="InterPro" id="IPR007867">
    <property type="entry name" value="GMC_OxRtase_C"/>
</dbReference>
<protein>
    <submittedName>
        <fullName evidence="8">GMC family oxidoreductase</fullName>
    </submittedName>
</protein>
<keyword evidence="4" id="KW-0274">FAD</keyword>
<dbReference type="AlphaFoldDB" id="A0A1S2VJN3"/>